<dbReference type="VEuPathDB" id="FungiDB:SPRG_15787"/>
<dbReference type="KEGG" id="spar:SPRG_15787"/>
<dbReference type="Proteomes" id="UP000030745">
    <property type="component" value="Unassembled WGS sequence"/>
</dbReference>
<evidence type="ECO:0000313" key="1">
    <source>
        <dbReference type="EMBL" id="KDO18840.1"/>
    </source>
</evidence>
<protein>
    <submittedName>
        <fullName evidence="1">Uncharacterized protein</fullName>
    </submittedName>
</protein>
<dbReference type="AlphaFoldDB" id="A0A067BPZ0"/>
<dbReference type="GeneID" id="24137478"/>
<sequence>MFTDTATYFKQKDEQTKFFVDTWFGDMLAAGVGLTELPATTSQALVALLLPLSGYGALAQAVAASDLSVHIRGVWQMLHATSRINSTTSYLDTTTGFANLVLGRGGAHAHFAAIIKKGAAHATHKVSFLGSPDVENLSMAIVLSNVGVEVVEAAIATDARSTPVHVVADASLFDAILRVAAKANLLQDLPRRIQGVLMAVGDVVLPDVGLYSAGNSRSHFVAYTPFRIGCKMLTTLEIETDLAARSA</sequence>
<dbReference type="EMBL" id="KK583390">
    <property type="protein sequence ID" value="KDO18840.1"/>
    <property type="molecule type" value="Genomic_DNA"/>
</dbReference>
<organism evidence="1 2">
    <name type="scientific">Saprolegnia parasitica (strain CBS 223.65)</name>
    <dbReference type="NCBI Taxonomy" id="695850"/>
    <lineage>
        <taxon>Eukaryota</taxon>
        <taxon>Sar</taxon>
        <taxon>Stramenopiles</taxon>
        <taxon>Oomycota</taxon>
        <taxon>Saprolegniomycetes</taxon>
        <taxon>Saprolegniales</taxon>
        <taxon>Saprolegniaceae</taxon>
        <taxon>Saprolegnia</taxon>
    </lineage>
</organism>
<proteinExistence type="predicted"/>
<reference evidence="1 2" key="1">
    <citation type="journal article" date="2013" name="PLoS Genet.">
        <title>Distinctive expansion of potential virulence genes in the genome of the oomycete fish pathogen Saprolegnia parasitica.</title>
        <authorList>
            <person name="Jiang R.H."/>
            <person name="de Bruijn I."/>
            <person name="Haas B.J."/>
            <person name="Belmonte R."/>
            <person name="Lobach L."/>
            <person name="Christie J."/>
            <person name="van den Ackerveken G."/>
            <person name="Bottin A."/>
            <person name="Bulone V."/>
            <person name="Diaz-Moreno S.M."/>
            <person name="Dumas B."/>
            <person name="Fan L."/>
            <person name="Gaulin E."/>
            <person name="Govers F."/>
            <person name="Grenville-Briggs L.J."/>
            <person name="Horner N.R."/>
            <person name="Levin J.Z."/>
            <person name="Mammella M."/>
            <person name="Meijer H.J."/>
            <person name="Morris P."/>
            <person name="Nusbaum C."/>
            <person name="Oome S."/>
            <person name="Phillips A.J."/>
            <person name="van Rooyen D."/>
            <person name="Rzeszutek E."/>
            <person name="Saraiva M."/>
            <person name="Secombes C.J."/>
            <person name="Seidl M.F."/>
            <person name="Snel B."/>
            <person name="Stassen J.H."/>
            <person name="Sykes S."/>
            <person name="Tripathy S."/>
            <person name="van den Berg H."/>
            <person name="Vega-Arreguin J.C."/>
            <person name="Wawra S."/>
            <person name="Young S.K."/>
            <person name="Zeng Q."/>
            <person name="Dieguez-Uribeondo J."/>
            <person name="Russ C."/>
            <person name="Tyler B.M."/>
            <person name="van West P."/>
        </authorList>
    </citation>
    <scope>NUCLEOTIDE SEQUENCE [LARGE SCALE GENOMIC DNA]</scope>
    <source>
        <strain evidence="1 2">CBS 223.65</strain>
    </source>
</reference>
<evidence type="ECO:0000313" key="2">
    <source>
        <dbReference type="Proteomes" id="UP000030745"/>
    </source>
</evidence>
<name>A0A067BPZ0_SAPPC</name>
<keyword evidence="2" id="KW-1185">Reference proteome</keyword>
<dbReference type="RefSeq" id="XP_012210453.1">
    <property type="nucleotide sequence ID" value="XM_012355063.1"/>
</dbReference>
<gene>
    <name evidence="1" type="ORF">SPRG_15787</name>
</gene>
<accession>A0A067BPZ0</accession>